<evidence type="ECO:0000256" key="2">
    <source>
        <dbReference type="SAM" id="MobiDB-lite"/>
    </source>
</evidence>
<dbReference type="GO" id="GO:0008270">
    <property type="term" value="F:zinc ion binding"/>
    <property type="evidence" value="ECO:0007669"/>
    <property type="project" value="UniProtKB-KW"/>
</dbReference>
<keyword evidence="4" id="KW-0547">Nucleotide-binding</keyword>
<dbReference type="InterPro" id="IPR041677">
    <property type="entry name" value="DNA2/NAM7_AAA_11"/>
</dbReference>
<feature type="domain" description="C3H1-type" evidence="3">
    <location>
        <begin position="222"/>
        <end position="254"/>
    </location>
</feature>
<dbReference type="PANTHER" id="PTHR10887">
    <property type="entry name" value="DNA2/NAM7 HELICASE FAMILY"/>
    <property type="match status" value="1"/>
</dbReference>
<feature type="region of interest" description="Disordered" evidence="2">
    <location>
        <begin position="1171"/>
        <end position="1210"/>
    </location>
</feature>
<dbReference type="GO" id="GO:0005829">
    <property type="term" value="C:cytosol"/>
    <property type="evidence" value="ECO:0007669"/>
    <property type="project" value="TreeGrafter"/>
</dbReference>
<feature type="compositionally biased region" description="Polar residues" evidence="2">
    <location>
        <begin position="1171"/>
        <end position="1206"/>
    </location>
</feature>
<dbReference type="GO" id="GO:0043186">
    <property type="term" value="C:P granule"/>
    <property type="evidence" value="ECO:0007669"/>
    <property type="project" value="TreeGrafter"/>
</dbReference>
<dbReference type="PANTHER" id="PTHR10887:SF365">
    <property type="entry name" value="HELICASE WITH ZINC FINGER DOMAIN-RELATED"/>
    <property type="match status" value="1"/>
</dbReference>
<feature type="compositionally biased region" description="Polar residues" evidence="2">
    <location>
        <begin position="454"/>
        <end position="465"/>
    </location>
</feature>
<proteinExistence type="predicted"/>
<evidence type="ECO:0000313" key="5">
    <source>
        <dbReference type="Proteomes" id="UP000094527"/>
    </source>
</evidence>
<dbReference type="EMBL" id="LJIJ01000166">
    <property type="protein sequence ID" value="ODN01231.1"/>
    <property type="molecule type" value="Genomic_DNA"/>
</dbReference>
<dbReference type="GO" id="GO:0004386">
    <property type="term" value="F:helicase activity"/>
    <property type="evidence" value="ECO:0007669"/>
    <property type="project" value="UniProtKB-KW"/>
</dbReference>
<evidence type="ECO:0000256" key="1">
    <source>
        <dbReference type="PROSITE-ProRule" id="PRU00723"/>
    </source>
</evidence>
<feature type="zinc finger region" description="C3H1-type" evidence="1">
    <location>
        <begin position="222"/>
        <end position="254"/>
    </location>
</feature>
<protein>
    <submittedName>
        <fullName evidence="4">Putative helicase with zinc finger domain</fullName>
    </submittedName>
</protein>
<dbReference type="Gene3D" id="3.40.50.300">
    <property type="entry name" value="P-loop containing nucleotide triphosphate hydrolases"/>
    <property type="match status" value="2"/>
</dbReference>
<dbReference type="GO" id="GO:0035194">
    <property type="term" value="P:regulatory ncRNA-mediated post-transcriptional gene silencing"/>
    <property type="evidence" value="ECO:0007669"/>
    <property type="project" value="TreeGrafter"/>
</dbReference>
<keyword evidence="1" id="KW-0479">Metal-binding</keyword>
<evidence type="ECO:0000259" key="3">
    <source>
        <dbReference type="PROSITE" id="PS50103"/>
    </source>
</evidence>
<gene>
    <name evidence="4" type="ORF">Ocin01_05462</name>
</gene>
<dbReference type="SUPFAM" id="SSF52540">
    <property type="entry name" value="P-loop containing nucleoside triphosphate hydrolases"/>
    <property type="match status" value="1"/>
</dbReference>
<keyword evidence="5" id="KW-1185">Reference proteome</keyword>
<keyword evidence="1" id="KW-0862">Zinc</keyword>
<keyword evidence="4" id="KW-0067">ATP-binding</keyword>
<dbReference type="OrthoDB" id="5988104at2759"/>
<dbReference type="InterPro" id="IPR000571">
    <property type="entry name" value="Znf_CCCH"/>
</dbReference>
<comment type="caution">
    <text evidence="4">The sequence shown here is derived from an EMBL/GenBank/DDBJ whole genome shotgun (WGS) entry which is preliminary data.</text>
</comment>
<name>A0A1D2N7M5_ORCCI</name>
<dbReference type="InterPro" id="IPR047187">
    <property type="entry name" value="SF1_C_Upf1"/>
</dbReference>
<sequence length="1800" mass="199275">MEDTLPNGDMNGDGLETSDQNGRGDSLANKSKYAAQAMQLLGDGNLYGALQFLNLCLGDTEETEPSDLELQLEDLIKDENGATAGTSAASQDEYDADESSLIEKRCLINMRLKRFNKVVHDAKKMLDISGENPVAYKCLLAALCKMKKLEQANEVIRLWQKNSPRDLEMMECRTKLESLMVAVKNGIEASDAFSDVEDLLGLNYDWLLLRKSKDPQWKYRPLPASSHCSFVLCLQYRFGHCSLGEKCPDAHGEGELEEWKKRFEIENVTRKINSLKVDDNSTYVKDILAKLQGASNKADVLCDDNTDETKVSCAPPLHTTVQQRKFKKFTWKFTVETVKPLDHICLLYEHHRQYFHISSCSLVGPKGNIVLKQAGKGEALSQQVVTPHVSDAAMSITGTKANSYKYKVNVAFIPEVYGNFQQSVIFDNGSEPKIVRNISVDVVAPLESDADNSKGGSEETSSSPVDRSKGHRTNIPWNFGNAEMIDGNSGEKVSSEKLGFALISNSSVAKPESFMENTKDPLSKDHYKGRMRFLLTQEERARQEILAKYNVTTNVHLSEKYMVSGGYNEGMTRYAIDGALFGRISLFRDISEDTAVGRLILRSCSAVLLTKSEESRTTEADKKIKVYLCPISDKTKNCVYLDLGKTCVSHLDLKEGDVVQFDIQFQLDRTAFIEQKKVIDQLEEKHLAMLFPELVINCSIPWSPIKQWSEIEHSHFRLNPKQKEALIAITAENCKIPPILVIGPFGTGKTFTLAQCIRKILTQKDTRVMVCTHSNSAADLYIKEYLDSWVKEGFTAAKPLRIYYEMRNLSSVHPTVLQYCTIEAMKFRPPTYEEVLDHRVIVVTLSTSYLLMEMNLPKDTFSHILLDEAAQAMESEAITPLMSAGKNTKLVLAGDHMQLSPELFSEEARNIHPSLLERLHALYPDSHPCKLMLCENYRSHSAIISFVSDSFYTRKLECAKSQPVHDNFFPLTFFAARGEDVQDSESTSYYNMAEVFEVTEKISELISSWPEKWGDYRDESAIGVLTPYADQVTRIRNRLRKKGLHSVSVERVFNVQGKQFRAVFLSTVRSFRPWVRILPEAVGNEVDLGFFSSPKLLNTALTRAQSLVAVVGDPVSLCSVGKCRRIWEDYIRIAHENKSLFGITFIQLKQSILGVEMRLTWGLNPLANEFQPQSKQTRGTGTSAPNMASSGVQTNLSQMPVSQPFSNRRPRQPMLYADPNLGFYGPHQHFSDVHVLAPPQQGHIPSPAIFQGTQPQLLARPPYVAGVGIVPQFPPFVPPPVTPWSHGLGPQMQLQPLAQTIPWPNAPIPPAMNIRTSAQRPVQYPSTSPLHHHPSQLVQANNSADYIGKQAVLVPIAPYVPKTSSQQTVPYATSNMSGTAPHDVFNSVNTNANLVVKNSIGSPSQQQYATGVPLYRRPTSTSNSIQPQNLPHQTQHPFDDRGSFNQPYPVNPVYDQISHQGQQKLTQEELNFITRALDQHASSGEPFHGDIQKLRTKLIQAVSSGDVAPAARPRAHATSSVVPAYPGVYSTERNLHGYPGAGASGIPTQGPGPVSAAQKSPVMPADRYMYNNSYQDSSISSGIQNRIWAAPNNTAFPTPNESMNTMNAPVYHAQPQNAAQINDMNALPNRGQTFVDPNARGMYPNQSGNLLASNGPMTQQQQGLPNRSLSSYNNNSILSHYEYGPYQTDVGGLKAQLSGGIRQGFGERSAFSRVYNGNQDEIVSDSSGLGRSYANVVKAAVTAAVGSGVSTSITSASNVSRLPVPVPSAPVSSNLYSNSINVYGAAGVVPSSHTHFVPQL</sequence>
<dbReference type="Proteomes" id="UP000094527">
    <property type="component" value="Unassembled WGS sequence"/>
</dbReference>
<dbReference type="FunFam" id="3.40.50.300:FF:000419">
    <property type="entry name" value="Probable helicase with zinc finger domain"/>
    <property type="match status" value="1"/>
</dbReference>
<dbReference type="Gene3D" id="1.25.40.10">
    <property type="entry name" value="Tetratricopeptide repeat domain"/>
    <property type="match status" value="1"/>
</dbReference>
<dbReference type="Pfam" id="PF13086">
    <property type="entry name" value="AAA_11"/>
    <property type="match status" value="2"/>
</dbReference>
<feature type="region of interest" description="Disordered" evidence="2">
    <location>
        <begin position="1"/>
        <end position="27"/>
    </location>
</feature>
<dbReference type="Pfam" id="PF13087">
    <property type="entry name" value="AAA_12"/>
    <property type="match status" value="1"/>
</dbReference>
<dbReference type="CDD" id="cd18808">
    <property type="entry name" value="SF1_C_Upf1"/>
    <property type="match status" value="1"/>
</dbReference>
<dbReference type="InterPro" id="IPR045055">
    <property type="entry name" value="DNA2/NAM7-like"/>
</dbReference>
<reference evidence="4 5" key="1">
    <citation type="journal article" date="2016" name="Genome Biol. Evol.">
        <title>Gene Family Evolution Reflects Adaptation to Soil Environmental Stressors in the Genome of the Collembolan Orchesella cincta.</title>
        <authorList>
            <person name="Faddeeva-Vakhrusheva A."/>
            <person name="Derks M.F."/>
            <person name="Anvar S.Y."/>
            <person name="Agamennone V."/>
            <person name="Suring W."/>
            <person name="Smit S."/>
            <person name="van Straalen N.M."/>
            <person name="Roelofs D."/>
        </authorList>
    </citation>
    <scope>NUCLEOTIDE SEQUENCE [LARGE SCALE GENOMIC DNA]</scope>
    <source>
        <tissue evidence="4">Mixed pool</tissue>
    </source>
</reference>
<accession>A0A1D2N7M5</accession>
<keyword evidence="4" id="KW-0378">Hydrolase</keyword>
<dbReference type="SUPFAM" id="SSF48452">
    <property type="entry name" value="TPR-like"/>
    <property type="match status" value="1"/>
</dbReference>
<organism evidence="4 5">
    <name type="scientific">Orchesella cincta</name>
    <name type="common">Springtail</name>
    <name type="synonym">Podura cincta</name>
    <dbReference type="NCBI Taxonomy" id="48709"/>
    <lineage>
        <taxon>Eukaryota</taxon>
        <taxon>Metazoa</taxon>
        <taxon>Ecdysozoa</taxon>
        <taxon>Arthropoda</taxon>
        <taxon>Hexapoda</taxon>
        <taxon>Collembola</taxon>
        <taxon>Entomobryomorpha</taxon>
        <taxon>Entomobryoidea</taxon>
        <taxon>Orchesellidae</taxon>
        <taxon>Orchesellinae</taxon>
        <taxon>Orchesella</taxon>
    </lineage>
</organism>
<evidence type="ECO:0000313" key="4">
    <source>
        <dbReference type="EMBL" id="ODN01231.1"/>
    </source>
</evidence>
<dbReference type="STRING" id="48709.A0A1D2N7M5"/>
<dbReference type="PROSITE" id="PS50103">
    <property type="entry name" value="ZF_C3H1"/>
    <property type="match status" value="1"/>
</dbReference>
<dbReference type="InterPro" id="IPR011990">
    <property type="entry name" value="TPR-like_helical_dom_sf"/>
</dbReference>
<dbReference type="InterPro" id="IPR027417">
    <property type="entry name" value="P-loop_NTPase"/>
</dbReference>
<keyword evidence="4" id="KW-0347">Helicase</keyword>
<keyword evidence="1" id="KW-0863">Zinc-finger</keyword>
<dbReference type="InterPro" id="IPR041679">
    <property type="entry name" value="DNA2/NAM7-like_C"/>
</dbReference>
<feature type="region of interest" description="Disordered" evidence="2">
    <location>
        <begin position="447"/>
        <end position="475"/>
    </location>
</feature>